<name>A0A6A3P6Q3_9STRA</name>
<gene>
    <name evidence="1" type="ORF">PF006_g33280</name>
</gene>
<accession>A0A6A3P6Q3</accession>
<organism evidence="1 2">
    <name type="scientific">Phytophthora fragariae</name>
    <dbReference type="NCBI Taxonomy" id="53985"/>
    <lineage>
        <taxon>Eukaryota</taxon>
        <taxon>Sar</taxon>
        <taxon>Stramenopiles</taxon>
        <taxon>Oomycota</taxon>
        <taxon>Peronosporomycetes</taxon>
        <taxon>Peronosporales</taxon>
        <taxon>Peronosporaceae</taxon>
        <taxon>Phytophthora</taxon>
    </lineage>
</organism>
<dbReference type="EMBL" id="QXGA01011559">
    <property type="protein sequence ID" value="KAE9054346.1"/>
    <property type="molecule type" value="Genomic_DNA"/>
</dbReference>
<dbReference type="AlphaFoldDB" id="A0A6A3P6Q3"/>
<dbReference type="Proteomes" id="UP000440732">
    <property type="component" value="Unassembled WGS sequence"/>
</dbReference>
<reference evidence="1 2" key="1">
    <citation type="submission" date="2018-08" db="EMBL/GenBank/DDBJ databases">
        <title>Genomic investigation of the strawberry pathogen Phytophthora fragariae indicates pathogenicity is determined by transcriptional variation in three key races.</title>
        <authorList>
            <person name="Adams T.M."/>
            <person name="Armitage A.D."/>
            <person name="Sobczyk M.K."/>
            <person name="Bates H.J."/>
            <person name="Dunwell J.M."/>
            <person name="Nellist C.F."/>
            <person name="Harrison R.J."/>
        </authorList>
    </citation>
    <scope>NUCLEOTIDE SEQUENCE [LARGE SCALE GENOMIC DNA]</scope>
    <source>
        <strain evidence="1 2">NOV-5</strain>
    </source>
</reference>
<sequence length="74" mass="7518">MLAYPFSALSARSSKGSGAALGDATSGVCVDGRGDMSTRSVAIPVAGEMQNETLPVAPFGRSSRRLTGQTTVVD</sequence>
<comment type="caution">
    <text evidence="1">The sequence shown here is derived from an EMBL/GenBank/DDBJ whole genome shotgun (WGS) entry which is preliminary data.</text>
</comment>
<proteinExistence type="predicted"/>
<evidence type="ECO:0000313" key="2">
    <source>
        <dbReference type="Proteomes" id="UP000440732"/>
    </source>
</evidence>
<protein>
    <submittedName>
        <fullName evidence="1">Uncharacterized protein</fullName>
    </submittedName>
</protein>
<evidence type="ECO:0000313" key="1">
    <source>
        <dbReference type="EMBL" id="KAE9054346.1"/>
    </source>
</evidence>